<name>K9YMK2_CYASC</name>
<accession>K9YMK2</accession>
<dbReference type="AlphaFoldDB" id="K9YMK2"/>
<proteinExistence type="predicted"/>
<evidence type="ECO:0000313" key="2">
    <source>
        <dbReference type="Proteomes" id="UP000010483"/>
    </source>
</evidence>
<dbReference type="Proteomes" id="UP000010483">
    <property type="component" value="Chromosome"/>
</dbReference>
<protein>
    <submittedName>
        <fullName evidence="1">Uncharacterized protein</fullName>
    </submittedName>
</protein>
<organism evidence="1 2">
    <name type="scientific">Cyanobacterium stanieri (strain ATCC 29140 / PCC 7202)</name>
    <dbReference type="NCBI Taxonomy" id="292563"/>
    <lineage>
        <taxon>Bacteria</taxon>
        <taxon>Bacillati</taxon>
        <taxon>Cyanobacteriota</taxon>
        <taxon>Cyanophyceae</taxon>
        <taxon>Oscillatoriophycideae</taxon>
        <taxon>Chroococcales</taxon>
        <taxon>Geminocystaceae</taxon>
        <taxon>Cyanobacterium</taxon>
    </lineage>
</organism>
<gene>
    <name evidence="1" type="ordered locus">Cyast_1368</name>
</gene>
<dbReference type="EMBL" id="CP003940">
    <property type="protein sequence ID" value="AFZ47333.1"/>
    <property type="molecule type" value="Genomic_DNA"/>
</dbReference>
<dbReference type="BioCyc" id="CSTA292563:G1353-1381-MONOMER"/>
<evidence type="ECO:0000313" key="1">
    <source>
        <dbReference type="EMBL" id="AFZ47333.1"/>
    </source>
</evidence>
<keyword evidence="2" id="KW-1185">Reference proteome</keyword>
<dbReference type="HOGENOM" id="CLU_2406891_0_0_3"/>
<reference evidence="2" key="1">
    <citation type="journal article" date="2013" name="Proc. Natl. Acad. Sci. U.S.A.">
        <title>Improving the coverage of the cyanobacterial phylum using diversity-driven genome sequencing.</title>
        <authorList>
            <person name="Shih P.M."/>
            <person name="Wu D."/>
            <person name="Latifi A."/>
            <person name="Axen S.D."/>
            <person name="Fewer D.P."/>
            <person name="Talla E."/>
            <person name="Calteau A."/>
            <person name="Cai F."/>
            <person name="Tandeau de Marsac N."/>
            <person name="Rippka R."/>
            <person name="Herdman M."/>
            <person name="Sivonen K."/>
            <person name="Coursin T."/>
            <person name="Laurent T."/>
            <person name="Goodwin L."/>
            <person name="Nolan M."/>
            <person name="Davenport K.W."/>
            <person name="Han C.S."/>
            <person name="Rubin E.M."/>
            <person name="Eisen J.A."/>
            <person name="Woyke T."/>
            <person name="Gugger M."/>
            <person name="Kerfeld C.A."/>
        </authorList>
    </citation>
    <scope>NUCLEOTIDE SEQUENCE [LARGE SCALE GENOMIC DNA]</scope>
    <source>
        <strain evidence="2">ATCC 29140 / PCC 7202</strain>
    </source>
</reference>
<dbReference type="KEGG" id="csn:Cyast_1368"/>
<sequence>MEAIKVQGVVNEQGQLIVEENINLSAGNVEIIILKKDKLEHIETDNKPLTNESEKNANKPIWEIAEELIEDVSDEDKARLPNDGAVEHDHYIYGTSKINK</sequence>